<reference evidence="1" key="1">
    <citation type="journal article" date="2014" name="Int. J. Syst. Evol. Microbiol.">
        <title>Complete genome sequence of Corynebacterium casei LMG S-19264T (=DSM 44701T), isolated from a smear-ripened cheese.</title>
        <authorList>
            <consortium name="US DOE Joint Genome Institute (JGI-PGF)"/>
            <person name="Walter F."/>
            <person name="Albersmeier A."/>
            <person name="Kalinowski J."/>
            <person name="Ruckert C."/>
        </authorList>
    </citation>
    <scope>NUCLEOTIDE SEQUENCE</scope>
    <source>
        <strain evidence="1">CGMCC 1.15448</strain>
    </source>
</reference>
<reference evidence="1" key="2">
    <citation type="submission" date="2020-09" db="EMBL/GenBank/DDBJ databases">
        <authorList>
            <person name="Sun Q."/>
            <person name="Zhou Y."/>
        </authorList>
    </citation>
    <scope>NUCLEOTIDE SEQUENCE</scope>
    <source>
        <strain evidence="1">CGMCC 1.15448</strain>
    </source>
</reference>
<protein>
    <submittedName>
        <fullName evidence="1">Uncharacterized protein</fullName>
    </submittedName>
</protein>
<gene>
    <name evidence="1" type="ORF">GCM10011511_26300</name>
</gene>
<name>A0A8J2XT77_9BACT</name>
<dbReference type="Proteomes" id="UP000607559">
    <property type="component" value="Unassembled WGS sequence"/>
</dbReference>
<dbReference type="RefSeq" id="WP_188932350.1">
    <property type="nucleotide sequence ID" value="NZ_BMJC01000003.1"/>
</dbReference>
<sequence length="114" mass="12898">MRNVVSVLTKKEGAIMAALDELADIIVLPERKHLEQIETALACLQTYPNRQWAYTPATRGNGRREWAAGCYVTIATEILILSILERSDKPDAAYKARQYLGNALQEIQTLFNYK</sequence>
<proteinExistence type="predicted"/>
<organism evidence="1 2">
    <name type="scientific">Puia dinghuensis</name>
    <dbReference type="NCBI Taxonomy" id="1792502"/>
    <lineage>
        <taxon>Bacteria</taxon>
        <taxon>Pseudomonadati</taxon>
        <taxon>Bacteroidota</taxon>
        <taxon>Chitinophagia</taxon>
        <taxon>Chitinophagales</taxon>
        <taxon>Chitinophagaceae</taxon>
        <taxon>Puia</taxon>
    </lineage>
</organism>
<dbReference type="EMBL" id="BMJC01000003">
    <property type="protein sequence ID" value="GGB01831.1"/>
    <property type="molecule type" value="Genomic_DNA"/>
</dbReference>
<accession>A0A8J2XT77</accession>
<evidence type="ECO:0000313" key="2">
    <source>
        <dbReference type="Proteomes" id="UP000607559"/>
    </source>
</evidence>
<keyword evidence="2" id="KW-1185">Reference proteome</keyword>
<comment type="caution">
    <text evidence="1">The sequence shown here is derived from an EMBL/GenBank/DDBJ whole genome shotgun (WGS) entry which is preliminary data.</text>
</comment>
<dbReference type="AlphaFoldDB" id="A0A8J2XT77"/>
<evidence type="ECO:0000313" key="1">
    <source>
        <dbReference type="EMBL" id="GGB01831.1"/>
    </source>
</evidence>